<dbReference type="InterPro" id="IPR002744">
    <property type="entry name" value="MIP18-like"/>
</dbReference>
<dbReference type="AlphaFoldDB" id="A0A382D9T4"/>
<reference evidence="2" key="1">
    <citation type="submission" date="2018-05" db="EMBL/GenBank/DDBJ databases">
        <authorList>
            <person name="Lanie J.A."/>
            <person name="Ng W.-L."/>
            <person name="Kazmierczak K.M."/>
            <person name="Andrzejewski T.M."/>
            <person name="Davidsen T.M."/>
            <person name="Wayne K.J."/>
            <person name="Tettelin H."/>
            <person name="Glass J.I."/>
            <person name="Rusch D."/>
            <person name="Podicherti R."/>
            <person name="Tsui H.-C.T."/>
            <person name="Winkler M.E."/>
        </authorList>
    </citation>
    <scope>NUCLEOTIDE SEQUENCE</scope>
</reference>
<organism evidence="2">
    <name type="scientific">marine metagenome</name>
    <dbReference type="NCBI Taxonomy" id="408172"/>
    <lineage>
        <taxon>unclassified sequences</taxon>
        <taxon>metagenomes</taxon>
        <taxon>ecological metagenomes</taxon>
    </lineage>
</organism>
<dbReference type="SUPFAM" id="SSF117916">
    <property type="entry name" value="Fe-S cluster assembly (FSCA) domain-like"/>
    <property type="match status" value="1"/>
</dbReference>
<feature type="non-terminal residue" evidence="2">
    <location>
        <position position="138"/>
    </location>
</feature>
<dbReference type="Pfam" id="PF01883">
    <property type="entry name" value="FeS_assembly_P"/>
    <property type="match status" value="1"/>
</dbReference>
<accession>A0A382D9T4</accession>
<dbReference type="InterPro" id="IPR052339">
    <property type="entry name" value="Fe-S_Maturation_MIP18"/>
</dbReference>
<dbReference type="PANTHER" id="PTHR42831">
    <property type="entry name" value="FE-S PROTEIN MATURATION AUXILIARY FACTOR YITW"/>
    <property type="match status" value="1"/>
</dbReference>
<sequence length="138" mass="14573">VDITHALGGTYTIRAGSGLFRVNPGDADALGKEVVQSAEEQGGDVTTERVHEALKNVYDPEIPVNIVDLGLVYDTAVEPTDDGAKVDVKMTLTAQGCGMGPSIAADAQNKILALGGVEEADVEIVWDPPWHQSMISEE</sequence>
<evidence type="ECO:0000313" key="2">
    <source>
        <dbReference type="EMBL" id="SVB34397.1"/>
    </source>
</evidence>
<proteinExistence type="predicted"/>
<name>A0A382D9T4_9ZZZZ</name>
<dbReference type="PANTHER" id="PTHR42831:SF1">
    <property type="entry name" value="FE-S PROTEIN MATURATION AUXILIARY FACTOR YITW"/>
    <property type="match status" value="1"/>
</dbReference>
<feature type="non-terminal residue" evidence="2">
    <location>
        <position position="1"/>
    </location>
</feature>
<gene>
    <name evidence="2" type="ORF">METZ01_LOCUS187251</name>
</gene>
<dbReference type="InterPro" id="IPR034904">
    <property type="entry name" value="FSCA_dom_sf"/>
</dbReference>
<dbReference type="EMBL" id="UINC01038020">
    <property type="protein sequence ID" value="SVB34397.1"/>
    <property type="molecule type" value="Genomic_DNA"/>
</dbReference>
<evidence type="ECO:0000259" key="1">
    <source>
        <dbReference type="Pfam" id="PF01883"/>
    </source>
</evidence>
<feature type="domain" description="MIP18 family-like" evidence="1">
    <location>
        <begin position="48"/>
        <end position="122"/>
    </location>
</feature>
<protein>
    <recommendedName>
        <fullName evidence="1">MIP18 family-like domain-containing protein</fullName>
    </recommendedName>
</protein>
<dbReference type="Gene3D" id="3.30.300.130">
    <property type="entry name" value="Fe-S cluster assembly (FSCA)"/>
    <property type="match status" value="1"/>
</dbReference>